<evidence type="ECO:0000313" key="2">
    <source>
        <dbReference type="EMBL" id="KGO97017.1"/>
    </source>
</evidence>
<dbReference type="STRING" id="1107311.Q767_04820"/>
<evidence type="ECO:0000256" key="1">
    <source>
        <dbReference type="SAM" id="Phobius"/>
    </source>
</evidence>
<dbReference type="AlphaFoldDB" id="V6SEF9"/>
<comment type="caution">
    <text evidence="2">The sequence shown here is derived from an EMBL/GenBank/DDBJ whole genome shotgun (WGS) entry which is preliminary data.</text>
</comment>
<sequence>MKKAFLLLLFSVFLFSCGTKYYVLNKHFNPRPTSQYKFKIDKNKSTTNINSVIDTNAIYLSSNFKRMTPGITGVYYRFMPNGVVYEVTLKGEPMKTVVKDTAMGDYGKYRVEKNRIKMEFMVVTVESGVPKDSLYKPSVVGKKFSKAIIKEGNLFMVPDKYYVEPKGFYKKAGEIGGNPFLFLFAVMVVTPVYLVDLVIPDEKVCFYRMNLVDAENCTKKNVLSE</sequence>
<dbReference type="Proteomes" id="UP000030149">
    <property type="component" value="Unassembled WGS sequence"/>
</dbReference>
<protein>
    <recommendedName>
        <fullName evidence="4">Lipoprotein</fullName>
    </recommendedName>
</protein>
<reference evidence="2 3" key="2">
    <citation type="journal article" date="2015" name="Stand. Genomic Sci.">
        <title>High quality draft genomic sequence of Flavobacterium enshiense DK69(T) and comparison among Flavobacterium genomes.</title>
        <authorList>
            <person name="Zeng Z."/>
            <person name="Chen C."/>
            <person name="Du H."/>
            <person name="Wang G."/>
            <person name="Li M."/>
        </authorList>
    </citation>
    <scope>NUCLEOTIDE SEQUENCE [LARGE SCALE GENOMIC DNA]</scope>
    <source>
        <strain evidence="2 3">DK69</strain>
    </source>
</reference>
<keyword evidence="3" id="KW-1185">Reference proteome</keyword>
<dbReference type="RefSeq" id="WP_023572112.1">
    <property type="nucleotide sequence ID" value="NZ_AVCS01000002.1"/>
</dbReference>
<evidence type="ECO:0008006" key="4">
    <source>
        <dbReference type="Google" id="ProtNLM"/>
    </source>
</evidence>
<gene>
    <name evidence="2" type="ORF">Q767_04820</name>
</gene>
<dbReference type="EMBL" id="JRLZ01000003">
    <property type="protein sequence ID" value="KGO97017.1"/>
    <property type="molecule type" value="Genomic_DNA"/>
</dbReference>
<evidence type="ECO:0000313" key="3">
    <source>
        <dbReference type="Proteomes" id="UP000030149"/>
    </source>
</evidence>
<dbReference type="PROSITE" id="PS51257">
    <property type="entry name" value="PROKAR_LIPOPROTEIN"/>
    <property type="match status" value="1"/>
</dbReference>
<reference evidence="3" key="1">
    <citation type="submission" date="2013-09" db="EMBL/GenBank/DDBJ databases">
        <authorList>
            <person name="Zeng Z."/>
            <person name="Chen C."/>
        </authorList>
    </citation>
    <scope>NUCLEOTIDE SEQUENCE [LARGE SCALE GENOMIC DNA]</scope>
    <source>
        <strain evidence="3">DK69</strain>
    </source>
</reference>
<keyword evidence="1" id="KW-1133">Transmembrane helix</keyword>
<proteinExistence type="predicted"/>
<keyword evidence="1" id="KW-0812">Transmembrane</keyword>
<organism evidence="2 3">
    <name type="scientific">Flavobacterium enshiense DK69</name>
    <dbReference type="NCBI Taxonomy" id="1107311"/>
    <lineage>
        <taxon>Bacteria</taxon>
        <taxon>Pseudomonadati</taxon>
        <taxon>Bacteroidota</taxon>
        <taxon>Flavobacteriia</taxon>
        <taxon>Flavobacteriales</taxon>
        <taxon>Flavobacteriaceae</taxon>
        <taxon>Flavobacterium</taxon>
    </lineage>
</organism>
<dbReference type="PATRIC" id="fig|1107311.3.peg.49"/>
<accession>V6SEF9</accession>
<keyword evidence="1" id="KW-0472">Membrane</keyword>
<name>V6SEF9_9FLAO</name>
<feature type="transmembrane region" description="Helical" evidence="1">
    <location>
        <begin position="180"/>
        <end position="199"/>
    </location>
</feature>